<dbReference type="InterPro" id="IPR009875">
    <property type="entry name" value="PilZ_domain"/>
</dbReference>
<proteinExistence type="predicted"/>
<name>A0ABW1ISN0_9BACL</name>
<sequence>MLPNINQVISIQIASIDPEEENRHYKTRVADVKQDTLYIEVPLDERSGKWRRLHTGEQISVQFVDSDGIHYFFSTTVLGSTSDQVKLYKISKPQPADVSKSNRRNFLRVPAKLEVALKATDEIRFTCMTDDVSGGGIAVYCSNTYQLHSNQEVSGWILIPYKSGEIEHAHFQGEIVRTKPLENHIQLAMIQFTDMRDKERQKIIRYCFEFQLSNRKE</sequence>
<feature type="domain" description="Type III secretion system flagellar brake protein YcgR PilZN" evidence="2">
    <location>
        <begin position="5"/>
        <end position="93"/>
    </location>
</feature>
<protein>
    <submittedName>
        <fullName evidence="3">Flagellar brake protein</fullName>
    </submittedName>
</protein>
<dbReference type="Proteomes" id="UP001596250">
    <property type="component" value="Unassembled WGS sequence"/>
</dbReference>
<evidence type="ECO:0000259" key="1">
    <source>
        <dbReference type="Pfam" id="PF07238"/>
    </source>
</evidence>
<evidence type="ECO:0000259" key="2">
    <source>
        <dbReference type="Pfam" id="PF12945"/>
    </source>
</evidence>
<feature type="domain" description="PilZ" evidence="1">
    <location>
        <begin position="102"/>
        <end position="209"/>
    </location>
</feature>
<reference evidence="4" key="1">
    <citation type="journal article" date="2019" name="Int. J. Syst. Evol. Microbiol.">
        <title>The Global Catalogue of Microorganisms (GCM) 10K type strain sequencing project: providing services to taxonomists for standard genome sequencing and annotation.</title>
        <authorList>
            <consortium name="The Broad Institute Genomics Platform"/>
            <consortium name="The Broad Institute Genome Sequencing Center for Infectious Disease"/>
            <person name="Wu L."/>
            <person name="Ma J."/>
        </authorList>
    </citation>
    <scope>NUCLEOTIDE SEQUENCE [LARGE SCALE GENOMIC DNA]</scope>
    <source>
        <strain evidence="4">CCM 8749</strain>
    </source>
</reference>
<organism evidence="3 4">
    <name type="scientific">Marinicrinis lubricantis</name>
    <dbReference type="NCBI Taxonomy" id="2086470"/>
    <lineage>
        <taxon>Bacteria</taxon>
        <taxon>Bacillati</taxon>
        <taxon>Bacillota</taxon>
        <taxon>Bacilli</taxon>
        <taxon>Bacillales</taxon>
        <taxon>Paenibacillaceae</taxon>
    </lineage>
</organism>
<evidence type="ECO:0000313" key="3">
    <source>
        <dbReference type="EMBL" id="MFC5988086.1"/>
    </source>
</evidence>
<dbReference type="EMBL" id="JBHSQV010000175">
    <property type="protein sequence ID" value="MFC5988086.1"/>
    <property type="molecule type" value="Genomic_DNA"/>
</dbReference>
<accession>A0ABW1ISN0</accession>
<dbReference type="Pfam" id="PF12945">
    <property type="entry name" value="PilZNR"/>
    <property type="match status" value="1"/>
</dbReference>
<dbReference type="InterPro" id="IPR009926">
    <property type="entry name" value="T3SS_YcgR_PilZN"/>
</dbReference>
<keyword evidence="4" id="KW-1185">Reference proteome</keyword>
<gene>
    <name evidence="3" type="ORF">ACFPXP_16920</name>
</gene>
<keyword evidence="3" id="KW-0282">Flagellum</keyword>
<evidence type="ECO:0000313" key="4">
    <source>
        <dbReference type="Proteomes" id="UP001596250"/>
    </source>
</evidence>
<dbReference type="SUPFAM" id="SSF141371">
    <property type="entry name" value="PilZ domain-like"/>
    <property type="match status" value="1"/>
</dbReference>
<dbReference type="Gene3D" id="2.40.10.220">
    <property type="entry name" value="predicted glycosyltransferase like domains"/>
    <property type="match status" value="1"/>
</dbReference>
<keyword evidence="3" id="KW-0966">Cell projection</keyword>
<dbReference type="Pfam" id="PF07238">
    <property type="entry name" value="PilZ"/>
    <property type="match status" value="1"/>
</dbReference>
<comment type="caution">
    <text evidence="3">The sequence shown here is derived from an EMBL/GenBank/DDBJ whole genome shotgun (WGS) entry which is preliminary data.</text>
</comment>
<dbReference type="RefSeq" id="WP_379895526.1">
    <property type="nucleotide sequence ID" value="NZ_CBCSCT010000024.1"/>
</dbReference>
<keyword evidence="3" id="KW-0969">Cilium</keyword>